<organism evidence="4 5">
    <name type="scientific">Cladophialophora immunda</name>
    <dbReference type="NCBI Taxonomy" id="569365"/>
    <lineage>
        <taxon>Eukaryota</taxon>
        <taxon>Fungi</taxon>
        <taxon>Dikarya</taxon>
        <taxon>Ascomycota</taxon>
        <taxon>Pezizomycotina</taxon>
        <taxon>Eurotiomycetes</taxon>
        <taxon>Chaetothyriomycetidae</taxon>
        <taxon>Chaetothyriales</taxon>
        <taxon>Herpotrichiellaceae</taxon>
        <taxon>Cladophialophora</taxon>
    </lineage>
</organism>
<dbReference type="InterPro" id="IPR029058">
    <property type="entry name" value="AB_hydrolase_fold"/>
</dbReference>
<evidence type="ECO:0000313" key="4">
    <source>
        <dbReference type="EMBL" id="KIW23826.1"/>
    </source>
</evidence>
<evidence type="ECO:0000259" key="3">
    <source>
        <dbReference type="Pfam" id="PF08386"/>
    </source>
</evidence>
<sequence length="520" mass="56746">MLQKSFPVRGWAYALFCFIFTLAAASPEILWTDCSEHIPPSTVFDPTGVDLQHLPSTLKCGQIVVPMDYSRPLSESNNITLGLAMHRPVEPKGVIFFCPGGSDNGVVYAWNLALNITSPFTPDFSGLTDYDLMMMDIRGTYSSNPLNVSMDKVLPLFNPYPTSQAEFDDVKETAAAAIQSWVDSSLPTGIIGHVGTREVVQDYNQIRQALGYEKIHFLGASYGSYRALQFAHAYPNSVGHFVLDAVVPHGVDPGQQAEDEIVAANRVLLRVDAYCQNNSSCPFRNAGKGSIPEAFREIVKRASNSSIDSVWAIQSAVSGLFQDQPDFPQIIDLISALSVNISALEALPEQEVTVESVVAYILECGDSPPTTTFSEFQKSLNGGLGHDTNNLGQTTVWLTQLACSAWPFDTASLTPLRTELPMLLVTADFDGSAPTEWTTRAMDDIPNGHLVVRHGDDHVSFNLPYQYSTEIEKSFLRIGTLPRQSNDSSLTVYAPSVKRGPIADPYSVPTGFWAGDVDSA</sequence>
<dbReference type="InterPro" id="IPR013595">
    <property type="entry name" value="Pept_S33_TAP-like_C"/>
</dbReference>
<dbReference type="Pfam" id="PF00561">
    <property type="entry name" value="Abhydrolase_1"/>
    <property type="match status" value="1"/>
</dbReference>
<gene>
    <name evidence="4" type="ORF">PV07_11996</name>
</gene>
<evidence type="ECO:0000256" key="1">
    <source>
        <dbReference type="SAM" id="SignalP"/>
    </source>
</evidence>
<name>A0A0D1Z850_9EURO</name>
<dbReference type="Gene3D" id="3.40.50.1820">
    <property type="entry name" value="alpha/beta hydrolase"/>
    <property type="match status" value="1"/>
</dbReference>
<proteinExistence type="predicted"/>
<feature type="domain" description="AB hydrolase-1" evidence="2">
    <location>
        <begin position="94"/>
        <end position="248"/>
    </location>
</feature>
<keyword evidence="1" id="KW-0732">Signal</keyword>
<feature type="domain" description="Peptidase S33 tripeptidyl aminopeptidase-like C-terminal" evidence="3">
    <location>
        <begin position="396"/>
        <end position="485"/>
    </location>
</feature>
<feature type="chain" id="PRO_5002252569" description="AB hydrolase-1 domain-containing protein" evidence="1">
    <location>
        <begin position="26"/>
        <end position="520"/>
    </location>
</feature>
<evidence type="ECO:0008006" key="6">
    <source>
        <dbReference type="Google" id="ProtNLM"/>
    </source>
</evidence>
<keyword evidence="5" id="KW-1185">Reference proteome</keyword>
<evidence type="ECO:0000259" key="2">
    <source>
        <dbReference type="Pfam" id="PF00561"/>
    </source>
</evidence>
<evidence type="ECO:0000313" key="5">
    <source>
        <dbReference type="Proteomes" id="UP000054466"/>
    </source>
</evidence>
<feature type="signal peptide" evidence="1">
    <location>
        <begin position="1"/>
        <end position="25"/>
    </location>
</feature>
<dbReference type="GeneID" id="27351190"/>
<dbReference type="VEuPathDB" id="FungiDB:PV07_11996"/>
<dbReference type="Pfam" id="PF08386">
    <property type="entry name" value="Abhydrolase_4"/>
    <property type="match status" value="1"/>
</dbReference>
<dbReference type="EMBL" id="KN847046">
    <property type="protein sequence ID" value="KIW23826.1"/>
    <property type="molecule type" value="Genomic_DNA"/>
</dbReference>
<accession>A0A0D1Z850</accession>
<dbReference type="InterPro" id="IPR000073">
    <property type="entry name" value="AB_hydrolase_1"/>
</dbReference>
<reference evidence="4 5" key="1">
    <citation type="submission" date="2015-01" db="EMBL/GenBank/DDBJ databases">
        <title>The Genome Sequence of Cladophialophora immunda CBS83496.</title>
        <authorList>
            <consortium name="The Broad Institute Genomics Platform"/>
            <person name="Cuomo C."/>
            <person name="de Hoog S."/>
            <person name="Gorbushina A."/>
            <person name="Stielow B."/>
            <person name="Teixiera M."/>
            <person name="Abouelleil A."/>
            <person name="Chapman S.B."/>
            <person name="Priest M."/>
            <person name="Young S.K."/>
            <person name="Wortman J."/>
            <person name="Nusbaum C."/>
            <person name="Birren B."/>
        </authorList>
    </citation>
    <scope>NUCLEOTIDE SEQUENCE [LARGE SCALE GENOMIC DNA]</scope>
    <source>
        <strain evidence="4 5">CBS 83496</strain>
    </source>
</reference>
<dbReference type="HOGENOM" id="CLU_538650_0_0_1"/>
<dbReference type="SUPFAM" id="SSF53474">
    <property type="entry name" value="alpha/beta-Hydrolases"/>
    <property type="match status" value="1"/>
</dbReference>
<dbReference type="Proteomes" id="UP000054466">
    <property type="component" value="Unassembled WGS sequence"/>
</dbReference>
<dbReference type="OrthoDB" id="425534at2759"/>
<protein>
    <recommendedName>
        <fullName evidence="6">AB hydrolase-1 domain-containing protein</fullName>
    </recommendedName>
</protein>
<dbReference type="RefSeq" id="XP_016244042.1">
    <property type="nucleotide sequence ID" value="XM_016399480.1"/>
</dbReference>
<dbReference type="AlphaFoldDB" id="A0A0D1Z850"/>